<comment type="caution">
    <text evidence="2">The sequence shown here is derived from an EMBL/GenBank/DDBJ whole genome shotgun (WGS) entry which is preliminary data.</text>
</comment>
<sequence>MEEMGDSEETWLSDDDDEDDDDAESSIIGGNRSDDDDDDDDTRRARLRMWHVHGDESPQVKSDNDGESPSLWTSARAGEAEENRLFWETCLADESSLSPNYKID</sequence>
<accession>A0A835RQG2</accession>
<evidence type="ECO:0000313" key="2">
    <source>
        <dbReference type="EMBL" id="KAG0496640.1"/>
    </source>
</evidence>
<evidence type="ECO:0000256" key="1">
    <source>
        <dbReference type="SAM" id="MobiDB-lite"/>
    </source>
</evidence>
<name>A0A835RQG2_VANPL</name>
<gene>
    <name evidence="3" type="ORF">HPP92_001182</name>
    <name evidence="2" type="ORF">HPP92_001331</name>
</gene>
<evidence type="ECO:0000313" key="5">
    <source>
        <dbReference type="Proteomes" id="UP000639772"/>
    </source>
</evidence>
<organism evidence="2 4">
    <name type="scientific">Vanilla planifolia</name>
    <name type="common">Vanilla</name>
    <dbReference type="NCBI Taxonomy" id="51239"/>
    <lineage>
        <taxon>Eukaryota</taxon>
        <taxon>Viridiplantae</taxon>
        <taxon>Streptophyta</taxon>
        <taxon>Embryophyta</taxon>
        <taxon>Tracheophyta</taxon>
        <taxon>Spermatophyta</taxon>
        <taxon>Magnoliopsida</taxon>
        <taxon>Liliopsida</taxon>
        <taxon>Asparagales</taxon>
        <taxon>Orchidaceae</taxon>
        <taxon>Vanilloideae</taxon>
        <taxon>Vanilleae</taxon>
        <taxon>Vanilla</taxon>
    </lineage>
</organism>
<evidence type="ECO:0000313" key="3">
    <source>
        <dbReference type="EMBL" id="KAG0501110.1"/>
    </source>
</evidence>
<evidence type="ECO:0000313" key="4">
    <source>
        <dbReference type="Proteomes" id="UP000636800"/>
    </source>
</evidence>
<keyword evidence="4" id="KW-1185">Reference proteome</keyword>
<feature type="region of interest" description="Disordered" evidence="1">
    <location>
        <begin position="1"/>
        <end position="73"/>
    </location>
</feature>
<dbReference type="Proteomes" id="UP000639772">
    <property type="component" value="Chromosome 1"/>
</dbReference>
<protein>
    <submittedName>
        <fullName evidence="2">Uncharacterized protein</fullName>
    </submittedName>
</protein>
<dbReference type="Proteomes" id="UP000636800">
    <property type="component" value="Chromosome 1"/>
</dbReference>
<feature type="compositionally biased region" description="Basic and acidic residues" evidence="1">
    <location>
        <begin position="52"/>
        <end position="64"/>
    </location>
</feature>
<dbReference type="EMBL" id="JADCNL010000001">
    <property type="protein sequence ID" value="KAG0496640.1"/>
    <property type="molecule type" value="Genomic_DNA"/>
</dbReference>
<feature type="compositionally biased region" description="Acidic residues" evidence="1">
    <location>
        <begin position="1"/>
        <end position="24"/>
    </location>
</feature>
<dbReference type="EMBL" id="JADCNM010000001">
    <property type="protein sequence ID" value="KAG0501110.1"/>
    <property type="molecule type" value="Genomic_DNA"/>
</dbReference>
<reference evidence="4 5" key="1">
    <citation type="journal article" date="2020" name="Nat. Food">
        <title>A phased Vanilla planifolia genome enables genetic improvement of flavour and production.</title>
        <authorList>
            <person name="Hasing T."/>
            <person name="Tang H."/>
            <person name="Brym M."/>
            <person name="Khazi F."/>
            <person name="Huang T."/>
            <person name="Chambers A.H."/>
        </authorList>
    </citation>
    <scope>NUCLEOTIDE SEQUENCE [LARGE SCALE GENOMIC DNA]</scope>
    <source>
        <tissue evidence="2">Leaf</tissue>
    </source>
</reference>
<proteinExistence type="predicted"/>
<dbReference type="AlphaFoldDB" id="A0A835RQG2"/>